<dbReference type="Pfam" id="PF00787">
    <property type="entry name" value="PX"/>
    <property type="match status" value="1"/>
</dbReference>
<feature type="region of interest" description="Disordered" evidence="1">
    <location>
        <begin position="27"/>
        <end position="47"/>
    </location>
</feature>
<evidence type="ECO:0000259" key="2">
    <source>
        <dbReference type="PROSITE" id="PS50195"/>
    </source>
</evidence>
<dbReference type="InterPro" id="IPR036871">
    <property type="entry name" value="PX_dom_sf"/>
</dbReference>
<feature type="non-terminal residue" evidence="4">
    <location>
        <position position="223"/>
    </location>
</feature>
<evidence type="ECO:0000313" key="4">
    <source>
        <dbReference type="RefSeq" id="XP_012941250.1"/>
    </source>
</evidence>
<evidence type="ECO:0000256" key="1">
    <source>
        <dbReference type="SAM" id="MobiDB-lite"/>
    </source>
</evidence>
<name>A0ABM1A5K2_APLCA</name>
<dbReference type="SUPFAM" id="SSF64268">
    <property type="entry name" value="PX domain"/>
    <property type="match status" value="1"/>
</dbReference>
<reference evidence="4" key="1">
    <citation type="submission" date="2025-08" db="UniProtKB">
        <authorList>
            <consortium name="RefSeq"/>
        </authorList>
    </citation>
    <scope>IDENTIFICATION</scope>
</reference>
<sequence length="223" mass="25886">MASGDSSATIDTTGEFLRSFSVVRAGESDSDSDFDELSPIPETPGEGLDFTNADSIDEGDGNDQTLIPFASRFRTPVAFSTSQRDNCWIPGLPIAVTIESFERHAALKMLHPNLYAIRVKHGVYEWVIHRRYKHFRQLHDSLTFFRARYKLPLPNKEYHERRRTIMKDLKGMKERQRQQKSVRLPKRPEYLVGEDRIPSRMKQLEQYLQNLVTCRSYRNHPAT</sequence>
<dbReference type="Gene3D" id="3.30.1520.10">
    <property type="entry name" value="Phox-like domain"/>
    <property type="match status" value="1"/>
</dbReference>
<gene>
    <name evidence="4" type="primary">LOC106012542</name>
</gene>
<evidence type="ECO:0000313" key="3">
    <source>
        <dbReference type="Proteomes" id="UP000694888"/>
    </source>
</evidence>
<dbReference type="PROSITE" id="PS50195">
    <property type="entry name" value="PX"/>
    <property type="match status" value="1"/>
</dbReference>
<proteinExistence type="predicted"/>
<dbReference type="InterPro" id="IPR001683">
    <property type="entry name" value="PX_dom"/>
</dbReference>
<dbReference type="GeneID" id="106012542"/>
<feature type="domain" description="PX" evidence="2">
    <location>
        <begin position="93"/>
        <end position="223"/>
    </location>
</feature>
<accession>A0ABM1A5K2</accession>
<keyword evidence="3" id="KW-1185">Reference proteome</keyword>
<organism evidence="3 4">
    <name type="scientific">Aplysia californica</name>
    <name type="common">California sea hare</name>
    <dbReference type="NCBI Taxonomy" id="6500"/>
    <lineage>
        <taxon>Eukaryota</taxon>
        <taxon>Metazoa</taxon>
        <taxon>Spiralia</taxon>
        <taxon>Lophotrochozoa</taxon>
        <taxon>Mollusca</taxon>
        <taxon>Gastropoda</taxon>
        <taxon>Heterobranchia</taxon>
        <taxon>Euthyneura</taxon>
        <taxon>Tectipleura</taxon>
        <taxon>Aplysiida</taxon>
        <taxon>Aplysioidea</taxon>
        <taxon>Aplysiidae</taxon>
        <taxon>Aplysia</taxon>
    </lineage>
</organism>
<dbReference type="RefSeq" id="XP_012941250.1">
    <property type="nucleotide sequence ID" value="XM_013085796.2"/>
</dbReference>
<dbReference type="Proteomes" id="UP000694888">
    <property type="component" value="Unplaced"/>
</dbReference>
<protein>
    <submittedName>
        <fullName evidence="4">Phospholipase D1</fullName>
    </submittedName>
</protein>